<organism evidence="2 3">
    <name type="scientific">Buteo japonicus</name>
    <dbReference type="NCBI Taxonomy" id="224669"/>
    <lineage>
        <taxon>Eukaryota</taxon>
        <taxon>Metazoa</taxon>
        <taxon>Chordata</taxon>
        <taxon>Craniata</taxon>
        <taxon>Vertebrata</taxon>
        <taxon>Euteleostomi</taxon>
        <taxon>Archelosauria</taxon>
        <taxon>Archosauria</taxon>
        <taxon>Dinosauria</taxon>
        <taxon>Saurischia</taxon>
        <taxon>Theropoda</taxon>
        <taxon>Coelurosauria</taxon>
        <taxon>Aves</taxon>
        <taxon>Neognathae</taxon>
        <taxon>Neoaves</taxon>
        <taxon>Telluraves</taxon>
        <taxon>Accipitrimorphae</taxon>
        <taxon>Accipitriformes</taxon>
        <taxon>Accipitridae</taxon>
        <taxon>Accipitrinae</taxon>
        <taxon>Buteo</taxon>
    </lineage>
</organism>
<reference evidence="2" key="2">
    <citation type="submission" date="2025-09" db="UniProtKB">
        <authorList>
            <consortium name="Ensembl"/>
        </authorList>
    </citation>
    <scope>IDENTIFICATION</scope>
</reference>
<accession>A0A8C0AVI0</accession>
<evidence type="ECO:0000259" key="1">
    <source>
        <dbReference type="Pfam" id="PF24485"/>
    </source>
</evidence>
<protein>
    <recommendedName>
        <fullName evidence="1">DHX34-like C2H2-type zinc finger domain-containing protein</fullName>
    </recommendedName>
</protein>
<dbReference type="Proteomes" id="UP000694555">
    <property type="component" value="Unplaced"/>
</dbReference>
<evidence type="ECO:0000313" key="2">
    <source>
        <dbReference type="Ensembl" id="ENSBJAP00000007827.1"/>
    </source>
</evidence>
<dbReference type="AlphaFoldDB" id="A0A8C0AVI0"/>
<dbReference type="Pfam" id="PF24485">
    <property type="entry name" value="zf-C2H2_DHX34"/>
    <property type="match status" value="1"/>
</dbReference>
<dbReference type="InterPro" id="IPR056382">
    <property type="entry name" value="DHX34_Znf-C2H2"/>
</dbReference>
<reference evidence="2" key="1">
    <citation type="submission" date="2025-08" db="UniProtKB">
        <authorList>
            <consortium name="Ensembl"/>
        </authorList>
    </citation>
    <scope>IDENTIFICATION</scope>
</reference>
<feature type="domain" description="DHX34-like C2H2-type zinc finger" evidence="1">
    <location>
        <begin position="230"/>
        <end position="254"/>
    </location>
</feature>
<dbReference type="Ensembl" id="ENSBJAT00000008048.1">
    <property type="protein sequence ID" value="ENSBJAP00000007827.1"/>
    <property type="gene ID" value="ENSBJAG00000005472.1"/>
</dbReference>
<keyword evidence="3" id="KW-1185">Reference proteome</keyword>
<evidence type="ECO:0000313" key="3">
    <source>
        <dbReference type="Proteomes" id="UP000694555"/>
    </source>
</evidence>
<name>A0A8C0AVI0_9AVES</name>
<proteinExistence type="predicted"/>
<sequence length="255" mass="28849">QSCSTRHHQLLAFVSLLETNKPYLVNCVRVPALQALLLFSRSLDTSADCARLVADGWLEITVPDADSALRLLSTALQLRSAWEKLLHQLALHRVEGLERRMKGAGVCPQHPCVLLQVPYRLRQLTGLEKQNLYIGPQTVAAAPQLPGLFQGMEMKPDEVKGGHRVMDFLTYNCLTDTDLYSDCLRSFWTCPHCDLHMPFTPLERMCHISACRPSEEAAEASSKTSALHRSYHCDVCQQDFTFTPTEILRHKKQHR</sequence>